<proteinExistence type="predicted"/>
<dbReference type="GO" id="GO:0005886">
    <property type="term" value="C:plasma membrane"/>
    <property type="evidence" value="ECO:0007669"/>
    <property type="project" value="UniProtKB-SubCell"/>
</dbReference>
<feature type="transmembrane region" description="Helical" evidence="1">
    <location>
        <begin position="143"/>
        <end position="163"/>
    </location>
</feature>
<feature type="transmembrane region" description="Helical" evidence="1">
    <location>
        <begin position="175"/>
        <end position="197"/>
    </location>
</feature>
<dbReference type="EMBL" id="FOOX01000001">
    <property type="protein sequence ID" value="SFF98887.1"/>
    <property type="molecule type" value="Genomic_DNA"/>
</dbReference>
<feature type="transmembrane region" description="Helical" evidence="1">
    <location>
        <begin position="17"/>
        <end position="39"/>
    </location>
</feature>
<accession>A0A1I2NAY1</accession>
<gene>
    <name evidence="2" type="ORF">SAMN05660649_00363</name>
</gene>
<organism evidence="2 3">
    <name type="scientific">Desulfotruncus arcticus DSM 17038</name>
    <dbReference type="NCBI Taxonomy" id="1121424"/>
    <lineage>
        <taxon>Bacteria</taxon>
        <taxon>Bacillati</taxon>
        <taxon>Bacillota</taxon>
        <taxon>Clostridia</taxon>
        <taxon>Eubacteriales</taxon>
        <taxon>Desulfallaceae</taxon>
        <taxon>Desulfotruncus</taxon>
    </lineage>
</organism>
<dbReference type="RefSeq" id="WP_092468115.1">
    <property type="nucleotide sequence ID" value="NZ_FOOX01000001.1"/>
</dbReference>
<evidence type="ECO:0000313" key="2">
    <source>
        <dbReference type="EMBL" id="SFF98887.1"/>
    </source>
</evidence>
<feature type="transmembrane region" description="Helical" evidence="1">
    <location>
        <begin position="105"/>
        <end position="131"/>
    </location>
</feature>
<sequence length="277" mass="30397">MLTILKFTFKEHFSRKLLIFSLILAGIFLGLYGLGVHYTAKDLAQNQNPMIVDIVFPQILSLGLYFGGFIVSFLAIFSTVGTVSSEIENGIIQTIIIKPVRRCDIILGKFLGTGVFLALYAFLFFLALYFIIRLETGLELTGLWKAAALFALQPIILLAVTLLGSTIISTIANGVVAFTVYMIGIIGGMVEQIAWLINNVTLQKAGIIASLIMPVDALYRKIVNSLLNPTGNPMTALQQLGPFGSMVEPSVWMVVYAIFYVLLLVGLAVYSFNKRNI</sequence>
<protein>
    <submittedName>
        <fullName evidence="2">ABC-2 family transporter protein</fullName>
    </submittedName>
</protein>
<feature type="transmembrane region" description="Helical" evidence="1">
    <location>
        <begin position="59"/>
        <end position="84"/>
    </location>
</feature>
<reference evidence="3" key="1">
    <citation type="submission" date="2016-10" db="EMBL/GenBank/DDBJ databases">
        <authorList>
            <person name="Varghese N."/>
            <person name="Submissions S."/>
        </authorList>
    </citation>
    <scope>NUCLEOTIDE SEQUENCE [LARGE SCALE GENOMIC DNA]</scope>
    <source>
        <strain evidence="3">DSM 17038</strain>
    </source>
</reference>
<keyword evidence="1" id="KW-0812">Transmembrane</keyword>
<dbReference type="Pfam" id="PF12679">
    <property type="entry name" value="ABC2_membrane_2"/>
    <property type="match status" value="1"/>
</dbReference>
<dbReference type="AlphaFoldDB" id="A0A1I2NAY1"/>
<dbReference type="Proteomes" id="UP000199337">
    <property type="component" value="Unassembled WGS sequence"/>
</dbReference>
<evidence type="ECO:0000313" key="3">
    <source>
        <dbReference type="Proteomes" id="UP000199337"/>
    </source>
</evidence>
<name>A0A1I2NAY1_9FIRM</name>
<dbReference type="OrthoDB" id="5146022at2"/>
<dbReference type="PANTHER" id="PTHR43471">
    <property type="entry name" value="ABC TRANSPORTER PERMEASE"/>
    <property type="match status" value="1"/>
</dbReference>
<evidence type="ECO:0000256" key="1">
    <source>
        <dbReference type="SAM" id="Phobius"/>
    </source>
</evidence>
<keyword evidence="1" id="KW-1133">Transmembrane helix</keyword>
<feature type="transmembrane region" description="Helical" evidence="1">
    <location>
        <begin position="251"/>
        <end position="272"/>
    </location>
</feature>
<dbReference type="STRING" id="341036.SAMN05660649_00363"/>
<dbReference type="GO" id="GO:0140359">
    <property type="term" value="F:ABC-type transporter activity"/>
    <property type="evidence" value="ECO:0007669"/>
    <property type="project" value="InterPro"/>
</dbReference>
<keyword evidence="1" id="KW-0472">Membrane</keyword>
<keyword evidence="3" id="KW-1185">Reference proteome</keyword>